<dbReference type="AlphaFoldDB" id="A0A0A9YWP7"/>
<feature type="domain" description="Disease resistance R13L4/SHOC-2-like LRR" evidence="6">
    <location>
        <begin position="148"/>
        <end position="244"/>
    </location>
</feature>
<dbReference type="InterPro" id="IPR003591">
    <property type="entry name" value="Leu-rich_rpt_typical-subtyp"/>
</dbReference>
<evidence type="ECO:0000256" key="3">
    <source>
        <dbReference type="ARBA" id="ARBA00022990"/>
    </source>
</evidence>
<keyword evidence="1" id="KW-0433">Leucine-rich repeat</keyword>
<dbReference type="Pfam" id="PF23598">
    <property type="entry name" value="LRR_14"/>
    <property type="match status" value="1"/>
</dbReference>
<reference evidence="8" key="1">
    <citation type="journal article" date="2014" name="PLoS ONE">
        <title>Transcriptome-Based Identification of ABC Transporters in the Western Tarnished Plant Bug Lygus hesperus.</title>
        <authorList>
            <person name="Hull J.J."/>
            <person name="Chaney K."/>
            <person name="Geib S.M."/>
            <person name="Fabrick J.A."/>
            <person name="Brent C.S."/>
            <person name="Walsh D."/>
            <person name="Lavine L.C."/>
        </authorList>
    </citation>
    <scope>NUCLEOTIDE SEQUENCE</scope>
</reference>
<dbReference type="GO" id="GO:0007165">
    <property type="term" value="P:signal transduction"/>
    <property type="evidence" value="ECO:0007669"/>
    <property type="project" value="UniProtKB-ARBA"/>
</dbReference>
<evidence type="ECO:0000313" key="8">
    <source>
        <dbReference type="EMBL" id="JAG33995.1"/>
    </source>
</evidence>
<accession>A0A0A9YWP7</accession>
<dbReference type="PANTHER" id="PTHR48051">
    <property type="match status" value="1"/>
</dbReference>
<keyword evidence="2" id="KW-0677">Repeat</keyword>
<dbReference type="GO" id="GO:0005737">
    <property type="term" value="C:cytoplasm"/>
    <property type="evidence" value="ECO:0007669"/>
    <property type="project" value="TreeGrafter"/>
</dbReference>
<organism evidence="8">
    <name type="scientific">Lygus hesperus</name>
    <name type="common">Western plant bug</name>
    <dbReference type="NCBI Taxonomy" id="30085"/>
    <lineage>
        <taxon>Eukaryota</taxon>
        <taxon>Metazoa</taxon>
        <taxon>Ecdysozoa</taxon>
        <taxon>Arthropoda</taxon>
        <taxon>Hexapoda</taxon>
        <taxon>Insecta</taxon>
        <taxon>Pterygota</taxon>
        <taxon>Neoptera</taxon>
        <taxon>Paraneoptera</taxon>
        <taxon>Hemiptera</taxon>
        <taxon>Heteroptera</taxon>
        <taxon>Panheteroptera</taxon>
        <taxon>Cimicomorpha</taxon>
        <taxon>Miridae</taxon>
        <taxon>Mirini</taxon>
        <taxon>Lygus</taxon>
    </lineage>
</organism>
<dbReference type="FunFam" id="3.80.10.10:FF:000034">
    <property type="entry name" value="Ras suppressor protein 1"/>
    <property type="match status" value="1"/>
</dbReference>
<protein>
    <recommendedName>
        <fullName evidence="5">Ras suppressor protein 1</fullName>
    </recommendedName>
</protein>
<evidence type="ECO:0000256" key="5">
    <source>
        <dbReference type="ARBA" id="ARBA00069437"/>
    </source>
</evidence>
<dbReference type="InterPro" id="IPR001611">
    <property type="entry name" value="Leu-rich_rpt"/>
</dbReference>
<dbReference type="EMBL" id="GBHO01009609">
    <property type="protein sequence ID" value="JAG33995.1"/>
    <property type="molecule type" value="Transcribed_RNA"/>
</dbReference>
<sequence>QRRSSQPANARRSFFFCLVERVEKPARAMEGAPVSCLPTNQKMSKAKKVIDEAREIQNPELDLAEKGIASFDEMPGLFNMMNITRLTLTHNKLKSVPPGLANLSNLEILNLFNNLLEELPISLSSLPKLRILNVGMNRLFSLPRGFGAFPALEVLDLTYNNLDESGLPGNFYMLETLRALYLGDNDFEFLHPEIKQLKNLQILVLRDNDLIEIPKEIGELTRLRELHIQANRLTLLPPEIGNLDFSSDKSEFKLHLNDWVTPIQDQLQTGIPRLMDYIRSETYRYLYNRQVSLKNPPPPKIDKSKKVSRLKA</sequence>
<dbReference type="EMBL" id="GBHO01009610">
    <property type="protein sequence ID" value="JAG33994.1"/>
    <property type="molecule type" value="Transcribed_RNA"/>
</dbReference>
<dbReference type="Gene3D" id="3.80.10.10">
    <property type="entry name" value="Ribonuclease Inhibitor"/>
    <property type="match status" value="2"/>
</dbReference>
<dbReference type="PROSITE" id="PS51450">
    <property type="entry name" value="LRR"/>
    <property type="match status" value="1"/>
</dbReference>
<evidence type="ECO:0000313" key="7">
    <source>
        <dbReference type="EMBL" id="JAG33994.1"/>
    </source>
</evidence>
<dbReference type="PANTHER" id="PTHR48051:SF1">
    <property type="entry name" value="RAS SUPPRESSOR PROTEIN 1"/>
    <property type="match status" value="1"/>
</dbReference>
<gene>
    <name evidence="8" type="primary">RSU1_1</name>
    <name evidence="7" type="synonym">RSU1_0</name>
    <name evidence="8" type="ORF">CM83_56207</name>
    <name evidence="7" type="ORF">CM83_56208</name>
</gene>
<evidence type="ECO:0000256" key="2">
    <source>
        <dbReference type="ARBA" id="ARBA00022737"/>
    </source>
</evidence>
<evidence type="ECO:0000256" key="1">
    <source>
        <dbReference type="ARBA" id="ARBA00022614"/>
    </source>
</evidence>
<dbReference type="Pfam" id="PF13855">
    <property type="entry name" value="LRR_8"/>
    <property type="match status" value="1"/>
</dbReference>
<dbReference type="InterPro" id="IPR055414">
    <property type="entry name" value="LRR_R13L4/SHOC2-like"/>
</dbReference>
<reference evidence="8" key="2">
    <citation type="submission" date="2014-07" db="EMBL/GenBank/DDBJ databases">
        <authorList>
            <person name="Hull J."/>
        </authorList>
    </citation>
    <scope>NUCLEOTIDE SEQUENCE</scope>
</reference>
<name>A0A0A9YWP7_LYGHE</name>
<proteinExistence type="predicted"/>
<comment type="function">
    <text evidence="4">Potentially plays a role in the Ras signal transduction pathway. Capable of suppressing v-Ras transformation in vitro.</text>
</comment>
<dbReference type="SUPFAM" id="SSF52058">
    <property type="entry name" value="L domain-like"/>
    <property type="match status" value="1"/>
</dbReference>
<dbReference type="FunFam" id="3.80.10.10:FF:000159">
    <property type="entry name" value="Ras suppressor protein 1"/>
    <property type="match status" value="1"/>
</dbReference>
<keyword evidence="3" id="KW-0007">Acetylation</keyword>
<evidence type="ECO:0000259" key="6">
    <source>
        <dbReference type="Pfam" id="PF23598"/>
    </source>
</evidence>
<dbReference type="InterPro" id="IPR032675">
    <property type="entry name" value="LRR_dom_sf"/>
</dbReference>
<feature type="non-terminal residue" evidence="8">
    <location>
        <position position="1"/>
    </location>
</feature>
<evidence type="ECO:0000256" key="4">
    <source>
        <dbReference type="ARBA" id="ARBA00053823"/>
    </source>
</evidence>
<dbReference type="InterPro" id="IPR050216">
    <property type="entry name" value="LRR_domain-containing"/>
</dbReference>
<dbReference type="SMART" id="SM00369">
    <property type="entry name" value="LRR_TYP"/>
    <property type="match status" value="7"/>
</dbReference>